<evidence type="ECO:0000313" key="1">
    <source>
        <dbReference type="EMBL" id="CAK9015187.1"/>
    </source>
</evidence>
<dbReference type="EMBL" id="CAXAMM010007735">
    <property type="protein sequence ID" value="CAK9015187.1"/>
    <property type="molecule type" value="Genomic_DNA"/>
</dbReference>
<gene>
    <name evidence="1" type="ORF">SCF082_LOCUS12645</name>
</gene>
<keyword evidence="1" id="KW-0378">Hydrolase</keyword>
<dbReference type="Proteomes" id="UP001642464">
    <property type="component" value="Unassembled WGS sequence"/>
</dbReference>
<keyword evidence="2" id="KW-1185">Reference proteome</keyword>
<proteinExistence type="predicted"/>
<sequence>MATSHGCRWFEGIMRCDSGSIYPENLWKESFSSFHRAGITWEALAVTKRHIGKDSNFHRELENYLQLGEKCKDMYLRAVYSKCYAALSINHGCEHWSFASARALSVRFAAAKTPSRTRDRPDDGRLGKKKARSRFRTWASEHVDRFLGRQHLIGGARYTCGPLQGLASLAAILKDAELIQVVLQLMEKDIRRYQLSDSNLGPLQGSNEEFELLSSHLEGSFFRDEEQLRLEDRKTLRVDDTAMWLGE</sequence>
<protein>
    <submittedName>
        <fullName evidence="1">Apurinic endonuclease-redox protein</fullName>
    </submittedName>
</protein>
<evidence type="ECO:0000313" key="2">
    <source>
        <dbReference type="Proteomes" id="UP001642464"/>
    </source>
</evidence>
<dbReference type="GO" id="GO:0004519">
    <property type="term" value="F:endonuclease activity"/>
    <property type="evidence" value="ECO:0007669"/>
    <property type="project" value="UniProtKB-KW"/>
</dbReference>
<accession>A0ABP0JM50</accession>
<organism evidence="1 2">
    <name type="scientific">Durusdinium trenchii</name>
    <dbReference type="NCBI Taxonomy" id="1381693"/>
    <lineage>
        <taxon>Eukaryota</taxon>
        <taxon>Sar</taxon>
        <taxon>Alveolata</taxon>
        <taxon>Dinophyceae</taxon>
        <taxon>Suessiales</taxon>
        <taxon>Symbiodiniaceae</taxon>
        <taxon>Durusdinium</taxon>
    </lineage>
</organism>
<keyword evidence="1" id="KW-0255">Endonuclease</keyword>
<reference evidence="1 2" key="1">
    <citation type="submission" date="2024-02" db="EMBL/GenBank/DDBJ databases">
        <authorList>
            <person name="Chen Y."/>
            <person name="Shah S."/>
            <person name="Dougan E. K."/>
            <person name="Thang M."/>
            <person name="Chan C."/>
        </authorList>
    </citation>
    <scope>NUCLEOTIDE SEQUENCE [LARGE SCALE GENOMIC DNA]</scope>
</reference>
<name>A0ABP0JM50_9DINO</name>
<comment type="caution">
    <text evidence="1">The sequence shown here is derived from an EMBL/GenBank/DDBJ whole genome shotgun (WGS) entry which is preliminary data.</text>
</comment>
<keyword evidence="1" id="KW-0540">Nuclease</keyword>